<dbReference type="EMBL" id="LUUH01000036">
    <property type="protein sequence ID" value="OAI06375.1"/>
    <property type="molecule type" value="Genomic_DNA"/>
</dbReference>
<evidence type="ECO:0000313" key="1">
    <source>
        <dbReference type="EMBL" id="OAI06375.1"/>
    </source>
</evidence>
<evidence type="ECO:0000313" key="2">
    <source>
        <dbReference type="Proteomes" id="UP000077763"/>
    </source>
</evidence>
<proteinExistence type="predicted"/>
<comment type="caution">
    <text evidence="1">The sequence shown here is derived from an EMBL/GenBank/DDBJ whole genome shotgun (WGS) entry which is preliminary data.</text>
</comment>
<reference evidence="1 2" key="1">
    <citation type="submission" date="2016-03" db="EMBL/GenBank/DDBJ databases">
        <authorList>
            <person name="Ploux O."/>
        </authorList>
    </citation>
    <scope>NUCLEOTIDE SEQUENCE [LARGE SCALE GENOMIC DNA]</scope>
    <source>
        <strain evidence="1 2">R-45371</strain>
    </source>
</reference>
<dbReference type="AlphaFoldDB" id="A0A177MLV1"/>
<dbReference type="Proteomes" id="UP000077763">
    <property type="component" value="Unassembled WGS sequence"/>
</dbReference>
<organism evidence="1 2">
    <name type="scientific">Methylomonas methanica</name>
    <dbReference type="NCBI Taxonomy" id="421"/>
    <lineage>
        <taxon>Bacteria</taxon>
        <taxon>Pseudomonadati</taxon>
        <taxon>Pseudomonadota</taxon>
        <taxon>Gammaproteobacteria</taxon>
        <taxon>Methylococcales</taxon>
        <taxon>Methylococcaceae</taxon>
        <taxon>Methylomonas</taxon>
    </lineage>
</organism>
<protein>
    <submittedName>
        <fullName evidence="1">Uncharacterized protein</fullName>
    </submittedName>
</protein>
<name>A0A177MLV1_METMH</name>
<sequence length="69" mass="7689">MAVIKPQHPQTQLIHILVALLVSQLVLGFEMLTTIDFNHQICSGAIEIDDVLAYRFLSIKLPTIDLFAA</sequence>
<gene>
    <name evidence="1" type="ORF">A1353_09115</name>
</gene>
<accession>A0A177MLV1</accession>